<organism evidence="2 3">
    <name type="scientific">Roseospira goensis</name>
    <dbReference type="NCBI Taxonomy" id="391922"/>
    <lineage>
        <taxon>Bacteria</taxon>
        <taxon>Pseudomonadati</taxon>
        <taxon>Pseudomonadota</taxon>
        <taxon>Alphaproteobacteria</taxon>
        <taxon>Rhodospirillales</taxon>
        <taxon>Rhodospirillaceae</taxon>
        <taxon>Roseospira</taxon>
    </lineage>
</organism>
<dbReference type="Proteomes" id="UP000555728">
    <property type="component" value="Unassembled WGS sequence"/>
</dbReference>
<proteinExistence type="predicted"/>
<dbReference type="PANTHER" id="PTHR20974">
    <property type="entry name" value="UPF0585 PROTEIN CG18661"/>
    <property type="match status" value="1"/>
</dbReference>
<evidence type="ECO:0000313" key="3">
    <source>
        <dbReference type="Proteomes" id="UP000555728"/>
    </source>
</evidence>
<dbReference type="SUPFAM" id="SSF53335">
    <property type="entry name" value="S-adenosyl-L-methionine-dependent methyltransferases"/>
    <property type="match status" value="1"/>
</dbReference>
<accession>A0A7W6RX75</accession>
<dbReference type="InterPro" id="IPR010342">
    <property type="entry name" value="DUF938"/>
</dbReference>
<reference evidence="2 3" key="1">
    <citation type="submission" date="2020-08" db="EMBL/GenBank/DDBJ databases">
        <title>Genome sequencing of Purple Non-Sulfur Bacteria from various extreme environments.</title>
        <authorList>
            <person name="Mayer M."/>
        </authorList>
    </citation>
    <scope>NUCLEOTIDE SEQUENCE [LARGE SCALE GENOMIC DNA]</scope>
    <source>
        <strain evidence="2 3">JA135</strain>
    </source>
</reference>
<gene>
    <name evidence="2" type="ORF">GGD88_000582</name>
</gene>
<feature type="region of interest" description="Disordered" evidence="1">
    <location>
        <begin position="1"/>
        <end position="29"/>
    </location>
</feature>
<feature type="compositionally biased region" description="Low complexity" evidence="1">
    <location>
        <begin position="1"/>
        <end position="16"/>
    </location>
</feature>
<keyword evidence="3" id="KW-1185">Reference proteome</keyword>
<protein>
    <recommendedName>
        <fullName evidence="4">DUF938 domain-containing protein</fullName>
    </recommendedName>
</protein>
<evidence type="ECO:0000256" key="1">
    <source>
        <dbReference type="SAM" id="MobiDB-lite"/>
    </source>
</evidence>
<evidence type="ECO:0000313" key="2">
    <source>
        <dbReference type="EMBL" id="MBB4284871.1"/>
    </source>
</evidence>
<evidence type="ECO:0008006" key="4">
    <source>
        <dbReference type="Google" id="ProtNLM"/>
    </source>
</evidence>
<dbReference type="InterPro" id="IPR029063">
    <property type="entry name" value="SAM-dependent_MTases_sf"/>
</dbReference>
<dbReference type="Gene3D" id="3.40.50.150">
    <property type="entry name" value="Vaccinia Virus protein VP39"/>
    <property type="match status" value="1"/>
</dbReference>
<dbReference type="AlphaFoldDB" id="A0A7W6RX75"/>
<dbReference type="EMBL" id="JACIGI010000003">
    <property type="protein sequence ID" value="MBB4284871.1"/>
    <property type="molecule type" value="Genomic_DNA"/>
</dbReference>
<dbReference type="RefSeq" id="WP_343056224.1">
    <property type="nucleotide sequence ID" value="NZ_JACIGI010000003.1"/>
</dbReference>
<name>A0A7W6RX75_9PROT</name>
<sequence>MHQTDDPAAAAPVVAPGGPGDRLHAPATARNRDAIRAVLTRVLPAEGTLLEVACGSGEHAAHLAPALPGWRWRPTEADPVSARGAATLLADTGPDTVEPVRLFDVRTRPWPDPITRGVTAILAINLIHIAPWAVAEALLAGAGHTLPPGGLLYLYGAFMVDGRHTAPSNDAFDRSLRAQESSWGVRDLTDVVAAARRHGLTLSETVSMPANNLSVVFTRTDGSA</sequence>
<dbReference type="PANTHER" id="PTHR20974:SF0">
    <property type="entry name" value="UPF0585 PROTEIN CG18661"/>
    <property type="match status" value="1"/>
</dbReference>
<dbReference type="Pfam" id="PF06080">
    <property type="entry name" value="DUF938"/>
    <property type="match status" value="1"/>
</dbReference>
<comment type="caution">
    <text evidence="2">The sequence shown here is derived from an EMBL/GenBank/DDBJ whole genome shotgun (WGS) entry which is preliminary data.</text>
</comment>